<keyword evidence="1" id="KW-1185">Reference proteome</keyword>
<proteinExistence type="predicted"/>
<name>A0A915KL03_ROMCU</name>
<dbReference type="WBParaSite" id="nRc.2.0.1.t39517-RA">
    <property type="protein sequence ID" value="nRc.2.0.1.t39517-RA"/>
    <property type="gene ID" value="nRc.2.0.1.g39517"/>
</dbReference>
<protein>
    <submittedName>
        <fullName evidence="2">Uncharacterized protein</fullName>
    </submittedName>
</protein>
<sequence length="48" mass="5701">MINIYISFDDTTSAFNFNKFSSEATNFEYFMKHCCYILIINSQFIQSI</sequence>
<evidence type="ECO:0000313" key="1">
    <source>
        <dbReference type="Proteomes" id="UP000887565"/>
    </source>
</evidence>
<dbReference type="AlphaFoldDB" id="A0A915KL03"/>
<reference evidence="2" key="1">
    <citation type="submission" date="2022-11" db="UniProtKB">
        <authorList>
            <consortium name="WormBaseParasite"/>
        </authorList>
    </citation>
    <scope>IDENTIFICATION</scope>
</reference>
<organism evidence="1 2">
    <name type="scientific">Romanomermis culicivorax</name>
    <name type="common">Nematode worm</name>
    <dbReference type="NCBI Taxonomy" id="13658"/>
    <lineage>
        <taxon>Eukaryota</taxon>
        <taxon>Metazoa</taxon>
        <taxon>Ecdysozoa</taxon>
        <taxon>Nematoda</taxon>
        <taxon>Enoplea</taxon>
        <taxon>Dorylaimia</taxon>
        <taxon>Mermithida</taxon>
        <taxon>Mermithoidea</taxon>
        <taxon>Mermithidae</taxon>
        <taxon>Romanomermis</taxon>
    </lineage>
</organism>
<evidence type="ECO:0000313" key="2">
    <source>
        <dbReference type="WBParaSite" id="nRc.2.0.1.t39517-RA"/>
    </source>
</evidence>
<dbReference type="Proteomes" id="UP000887565">
    <property type="component" value="Unplaced"/>
</dbReference>
<accession>A0A915KL03</accession>